<evidence type="ECO:0000313" key="5">
    <source>
        <dbReference type="EMBL" id="KXG35009.1"/>
    </source>
</evidence>
<dbReference type="Proteomes" id="UP000000768">
    <property type="component" value="Chromosome 2"/>
</dbReference>
<dbReference type="Gene3D" id="3.40.50.1820">
    <property type="entry name" value="alpha/beta hydrolase"/>
    <property type="match status" value="1"/>
</dbReference>
<dbReference type="SUPFAM" id="SSF53474">
    <property type="entry name" value="alpha/beta-Hydrolases"/>
    <property type="match status" value="1"/>
</dbReference>
<dbReference type="eggNOG" id="KOG1282">
    <property type="taxonomic scope" value="Eukaryota"/>
</dbReference>
<accession>A0A1B6QAQ5</accession>
<dbReference type="InterPro" id="IPR018202">
    <property type="entry name" value="Ser_caboxypep_ser_AS"/>
</dbReference>
<dbReference type="FunCoup" id="A0A1B6QAQ5">
    <property type="interactions" value="462"/>
</dbReference>
<comment type="similarity">
    <text evidence="1 4">Belongs to the peptidase S10 family.</text>
</comment>
<keyword evidence="4" id="KW-0645">Protease</keyword>
<evidence type="ECO:0000256" key="1">
    <source>
        <dbReference type="ARBA" id="ARBA00009431"/>
    </source>
</evidence>
<keyword evidence="4" id="KW-0121">Carboxypeptidase</keyword>
<gene>
    <name evidence="5" type="ORF">SORBI_3002G121100</name>
</gene>
<dbReference type="FunFam" id="3.40.50.1820:FF:000581">
    <property type="entry name" value="Os11g0431400 protein"/>
    <property type="match status" value="1"/>
</dbReference>
<dbReference type="GO" id="GO:0016747">
    <property type="term" value="F:acyltransferase activity, transferring groups other than amino-acyl groups"/>
    <property type="evidence" value="ECO:0000318"/>
    <property type="project" value="GO_Central"/>
</dbReference>
<keyword evidence="6" id="KW-1185">Reference proteome</keyword>
<protein>
    <recommendedName>
        <fullName evidence="4">Carboxypeptidase</fullName>
        <ecNumber evidence="4">3.4.16.-</ecNumber>
    </recommendedName>
</protein>
<organism evidence="5 6">
    <name type="scientific">Sorghum bicolor</name>
    <name type="common">Sorghum</name>
    <name type="synonym">Sorghum vulgare</name>
    <dbReference type="NCBI Taxonomy" id="4558"/>
    <lineage>
        <taxon>Eukaryota</taxon>
        <taxon>Viridiplantae</taxon>
        <taxon>Streptophyta</taxon>
        <taxon>Embryophyta</taxon>
        <taxon>Tracheophyta</taxon>
        <taxon>Spermatophyta</taxon>
        <taxon>Magnoliopsida</taxon>
        <taxon>Liliopsida</taxon>
        <taxon>Poales</taxon>
        <taxon>Poaceae</taxon>
        <taxon>PACMAD clade</taxon>
        <taxon>Panicoideae</taxon>
        <taxon>Andropogonodae</taxon>
        <taxon>Andropogoneae</taxon>
        <taxon>Sorghinae</taxon>
        <taxon>Sorghum</taxon>
    </lineage>
</organism>
<evidence type="ECO:0000313" key="6">
    <source>
        <dbReference type="Proteomes" id="UP000000768"/>
    </source>
</evidence>
<dbReference type="PRINTS" id="PR00724">
    <property type="entry name" value="CRBOXYPTASEC"/>
</dbReference>
<dbReference type="InParanoid" id="A0A1B6QAQ5"/>
<dbReference type="InterPro" id="IPR029058">
    <property type="entry name" value="AB_hydrolase_fold"/>
</dbReference>
<keyword evidence="2" id="KW-0732">Signal</keyword>
<proteinExistence type="inferred from homology"/>
<dbReference type="Gene3D" id="3.40.50.12670">
    <property type="match status" value="1"/>
</dbReference>
<keyword evidence="4" id="KW-0378">Hydrolase</keyword>
<dbReference type="InterPro" id="IPR001563">
    <property type="entry name" value="Peptidase_S10"/>
</dbReference>
<dbReference type="GO" id="GO:0004185">
    <property type="term" value="F:serine-type carboxypeptidase activity"/>
    <property type="evidence" value="ECO:0007669"/>
    <property type="project" value="UniProtKB-UniRule"/>
</dbReference>
<dbReference type="OMA" id="TISGHCQ"/>
<dbReference type="OrthoDB" id="443318at2759"/>
<dbReference type="EMBL" id="CM000761">
    <property type="protein sequence ID" value="KXG35009.1"/>
    <property type="molecule type" value="Genomic_DNA"/>
</dbReference>
<dbReference type="GO" id="GO:0019748">
    <property type="term" value="P:secondary metabolic process"/>
    <property type="evidence" value="ECO:0000318"/>
    <property type="project" value="GO_Central"/>
</dbReference>
<evidence type="ECO:0000256" key="2">
    <source>
        <dbReference type="ARBA" id="ARBA00022729"/>
    </source>
</evidence>
<dbReference type="AlphaFoldDB" id="A0A1B6QAQ5"/>
<evidence type="ECO:0000256" key="4">
    <source>
        <dbReference type="RuleBase" id="RU361156"/>
    </source>
</evidence>
<dbReference type="EC" id="3.4.16.-" evidence="4"/>
<reference evidence="6" key="2">
    <citation type="journal article" date="2018" name="Plant J.">
        <title>The Sorghum bicolor reference genome: improved assembly, gene annotations, a transcriptome atlas, and signatures of genome organization.</title>
        <authorList>
            <person name="McCormick R.F."/>
            <person name="Truong S.K."/>
            <person name="Sreedasyam A."/>
            <person name="Jenkins J."/>
            <person name="Shu S."/>
            <person name="Sims D."/>
            <person name="Kennedy M."/>
            <person name="Amirebrahimi M."/>
            <person name="Weers B.D."/>
            <person name="McKinley B."/>
            <person name="Mattison A."/>
            <person name="Morishige D.T."/>
            <person name="Grimwood J."/>
            <person name="Schmutz J."/>
            <person name="Mullet J.E."/>
        </authorList>
    </citation>
    <scope>NUCLEOTIDE SEQUENCE [LARGE SCALE GENOMIC DNA]</scope>
    <source>
        <strain evidence="6">cv. BTx623</strain>
    </source>
</reference>
<keyword evidence="3" id="KW-0325">Glycoprotein</keyword>
<dbReference type="GO" id="GO:0006508">
    <property type="term" value="P:proteolysis"/>
    <property type="evidence" value="ECO:0007669"/>
    <property type="project" value="UniProtKB-KW"/>
</dbReference>
<dbReference type="FunFam" id="3.40.50.12670:FF:000001">
    <property type="entry name" value="Carboxypeptidase"/>
    <property type="match status" value="1"/>
</dbReference>
<dbReference type="PROSITE" id="PS00131">
    <property type="entry name" value="CARBOXYPEPT_SER_SER"/>
    <property type="match status" value="1"/>
</dbReference>
<evidence type="ECO:0000256" key="3">
    <source>
        <dbReference type="ARBA" id="ARBA00023180"/>
    </source>
</evidence>
<dbReference type="PANTHER" id="PTHR11802:SF508">
    <property type="entry name" value="CARBOXYPEPTIDASE"/>
    <property type="match status" value="1"/>
</dbReference>
<dbReference type="Gramene" id="KXG35009">
    <property type="protein sequence ID" value="KXG35009"/>
    <property type="gene ID" value="SORBI_3002G121100"/>
</dbReference>
<reference evidence="5 6" key="1">
    <citation type="journal article" date="2009" name="Nature">
        <title>The Sorghum bicolor genome and the diversification of grasses.</title>
        <authorList>
            <person name="Paterson A.H."/>
            <person name="Bowers J.E."/>
            <person name="Bruggmann R."/>
            <person name="Dubchak I."/>
            <person name="Grimwood J."/>
            <person name="Gundlach H."/>
            <person name="Haberer G."/>
            <person name="Hellsten U."/>
            <person name="Mitros T."/>
            <person name="Poliakov A."/>
            <person name="Schmutz J."/>
            <person name="Spannagl M."/>
            <person name="Tang H."/>
            <person name="Wang X."/>
            <person name="Wicker T."/>
            <person name="Bharti A.K."/>
            <person name="Chapman J."/>
            <person name="Feltus F.A."/>
            <person name="Gowik U."/>
            <person name="Grigoriev I.V."/>
            <person name="Lyons E."/>
            <person name="Maher C.A."/>
            <person name="Martis M."/>
            <person name="Narechania A."/>
            <person name="Otillar R.P."/>
            <person name="Penning B.W."/>
            <person name="Salamov A.A."/>
            <person name="Wang Y."/>
            <person name="Zhang L."/>
            <person name="Carpita N.C."/>
            <person name="Freeling M."/>
            <person name="Gingle A.R."/>
            <person name="Hash C.T."/>
            <person name="Keller B."/>
            <person name="Klein P."/>
            <person name="Kresovich S."/>
            <person name="McCann M.C."/>
            <person name="Ming R."/>
            <person name="Peterson D.G."/>
            <person name="Mehboob-ur-Rahman"/>
            <person name="Ware D."/>
            <person name="Westhoff P."/>
            <person name="Mayer K.F."/>
            <person name="Messing J."/>
            <person name="Rokhsar D.S."/>
        </authorList>
    </citation>
    <scope>NUCLEOTIDE SEQUENCE [LARGE SCALE GENOMIC DNA]</scope>
    <source>
        <strain evidence="6">cv. BTx623</strain>
    </source>
</reference>
<name>A0A1B6QAQ5_SORBI</name>
<dbReference type="PANTHER" id="PTHR11802">
    <property type="entry name" value="SERINE PROTEASE FAMILY S10 SERINE CARBOXYPEPTIDASE"/>
    <property type="match status" value="1"/>
</dbReference>
<sequence length="559" mass="61809">MASLDRFLSLHSCTNKPTVSSSVLVASSLGHSRALRSSERKHGGEAEAGGRRRPAAAAVAAALPRRVRALMRTMMPCRLSCFLLVVAAASGSAGSGQGRVVTTLPGFEGRLPFHLETGYVEVDEDAGAELFYYFVQSESESAGDAPLLLWLTGGQRCSALSGLAYEIGPIRFVVEPYDGTLPRLRYDSRNSWTKVAHILFVDSPVGAGFSFSKDPKGYYVGDISSSMQLHKFLNKWFNEHPDYLANPFYIGGESYAGKTVPFLAQMISEGVEAGMKSEPNLKGYLVGNPSTEERIDFGSRVPHAHGFGIISHQLYETISGHCQGEDYSNPANELCGQALNTFNDLISQVQKAHVLLDQCVVASSPPVPNGDYIRMDDGGSASDDGSRKMKILREESRVRKLFHPPARTPFSCFSYSYSLSYFWANDRRTRDALGIKEGTVDEWVRCDDEAELPYERDLKSVVKYHWNLTSRGYRALVFSGDHDLMVPHLGTQAWVRSLNFPIVDDWRAWHLGGQSAGFTISYSNNMTFATIKGGGHTAPEYEPERCFAMFSRWVLNRPL</sequence>
<dbReference type="Pfam" id="PF00450">
    <property type="entry name" value="Peptidase_S10"/>
    <property type="match status" value="1"/>
</dbReference>